<dbReference type="InterPro" id="IPR029058">
    <property type="entry name" value="AB_hydrolase_fold"/>
</dbReference>
<reference evidence="11 12" key="1">
    <citation type="submission" date="2019-09" db="EMBL/GenBank/DDBJ databases">
        <title>Bird 10,000 Genomes (B10K) Project - Family phase.</title>
        <authorList>
            <person name="Zhang G."/>
        </authorList>
    </citation>
    <scope>NUCLEOTIDE SEQUENCE [LARGE SCALE GENOMIC DNA]</scope>
    <source>
        <strain evidence="11">B10K-DU-006-20</strain>
        <tissue evidence="11">Mixed tissue sample</tissue>
    </source>
</reference>
<dbReference type="EC" id="3.4.19.1" evidence="5"/>
<evidence type="ECO:0000256" key="4">
    <source>
        <dbReference type="ARBA" id="ARBA00011881"/>
    </source>
</evidence>
<evidence type="ECO:0000313" key="11">
    <source>
        <dbReference type="EMBL" id="NXJ64690.1"/>
    </source>
</evidence>
<comment type="catalytic activity">
    <reaction evidence="1">
        <text>Cleavage of an N-acetyl or N-formyl amino acid from the N-terminus of a polypeptide.</text>
        <dbReference type="EC" id="3.4.19.1"/>
    </reaction>
</comment>
<evidence type="ECO:0000256" key="1">
    <source>
        <dbReference type="ARBA" id="ARBA00000721"/>
    </source>
</evidence>
<feature type="domain" description="Acylamino-acid-releasing enzyme N-terminal" evidence="10">
    <location>
        <begin position="5"/>
        <end position="396"/>
    </location>
</feature>
<evidence type="ECO:0000256" key="5">
    <source>
        <dbReference type="ARBA" id="ARBA00012917"/>
    </source>
</evidence>
<comment type="subcellular location">
    <subcellularLocation>
        <location evidence="2">Cytoplasm</location>
    </subcellularLocation>
</comment>
<evidence type="ECO:0000259" key="10">
    <source>
        <dbReference type="Pfam" id="PF19283"/>
    </source>
</evidence>
<evidence type="ECO:0000256" key="6">
    <source>
        <dbReference type="ARBA" id="ARBA00022490"/>
    </source>
</evidence>
<feature type="domain" description="Peptidase S9 prolyl oligopeptidase catalytic" evidence="9">
    <location>
        <begin position="474"/>
        <end position="705"/>
    </location>
</feature>
<feature type="region of interest" description="Disordered" evidence="8">
    <location>
        <begin position="128"/>
        <end position="152"/>
    </location>
</feature>
<dbReference type="GO" id="GO:0006508">
    <property type="term" value="P:proteolysis"/>
    <property type="evidence" value="ECO:0007669"/>
    <property type="project" value="InterPro"/>
</dbReference>
<dbReference type="GO" id="GO:0004252">
    <property type="term" value="F:serine-type endopeptidase activity"/>
    <property type="evidence" value="ECO:0007669"/>
    <property type="project" value="TreeGrafter"/>
</dbReference>
<dbReference type="AlphaFoldDB" id="A0A7L0D6Q1"/>
<proteinExistence type="inferred from homology"/>
<dbReference type="GO" id="GO:0008242">
    <property type="term" value="F:omega peptidase activity"/>
    <property type="evidence" value="ECO:0007669"/>
    <property type="project" value="UniProtKB-EC"/>
</dbReference>
<comment type="caution">
    <text evidence="11">The sequence shown here is derived from an EMBL/GenBank/DDBJ whole genome shotgun (WGS) entry which is preliminary data.</text>
</comment>
<dbReference type="Pfam" id="PF19283">
    <property type="entry name" value="APEH_N"/>
    <property type="match status" value="1"/>
</dbReference>
<protein>
    <recommendedName>
        <fullName evidence="5">acylaminoacyl-peptidase</fullName>
        <ecNumber evidence="5">3.4.19.1</ecNumber>
    </recommendedName>
</protein>
<name>A0A7L0D6Q1_9CHAR</name>
<sequence length="706" mass="77018">ILTEWSQWDLAQAKNIKFCHQYLIFHDGTSIAYSVPTGTCSKIKDELLSQDSPTGQHRAVLSRCPRQGHELLEVTGAAEVWGSSGRSHSVDLTALGKHGEVYTEGPFACLAWSHSETQLLYVAEKSRPKPRPPCPWDVPGPGRSAEEDEDEEVGAVCPVSGELFVYREDWGEALSTRSVPVLCVLDLENSSLSVLEGIPKHLSPGQALWSPDDCGVVFVGWWHEPFRLGLRACSNRRWGALGPGGPRGTDTLSPTELLSAEHSATCSPRLSPDGRRLLYLEGSLGGPHRQCLRLRMLTWQTRQTVTVLDVVQEPTEGEAFTGLYTEVLPPQCWAADSRRAVLGTPQRSRTRLRAPVCSLSPGSPEGCWELLTLQWDLLVATCSAPHCPPSLVVAVLPPVGQELPLCWVTVEDTPTVPGITWKTLTIQPPCSEQTPTTHEDGGDILAVLVTRWVTFLLALGGPHAVFDARWRPSMAALCQLGFAMLLVNYRGSLGFGQASISSLLSRVGEQDVVDTQLAVEQALQSEPLDPHRLALLAGSHGAFIALHLLAREPERYRACALRSPVSNLPALLGTSDIPDWRYISLGLPYSFERVPCAEEVATMLLRSPIAQAAQVRQGWDGVGGAGPWNPPLAVPQVRTPVLLCVGARDRRVSPTQALELYRVLRARGVPARLLWYPEGGHALASVETEADVFGNCARWLLQHLGQ</sequence>
<evidence type="ECO:0000256" key="8">
    <source>
        <dbReference type="SAM" id="MobiDB-lite"/>
    </source>
</evidence>
<accession>A0A7L0D6Q1</accession>
<keyword evidence="12" id="KW-1185">Reference proteome</keyword>
<dbReference type="PANTHER" id="PTHR42776">
    <property type="entry name" value="SERINE PEPTIDASE S9 FAMILY MEMBER"/>
    <property type="match status" value="1"/>
</dbReference>
<dbReference type="GO" id="GO:0005737">
    <property type="term" value="C:cytoplasm"/>
    <property type="evidence" value="ECO:0007669"/>
    <property type="project" value="UniProtKB-SubCell"/>
</dbReference>
<comment type="similarity">
    <text evidence="3">Belongs to the peptidase S9C family.</text>
</comment>
<keyword evidence="7" id="KW-0378">Hydrolase</keyword>
<evidence type="ECO:0000313" key="12">
    <source>
        <dbReference type="Proteomes" id="UP000545435"/>
    </source>
</evidence>
<evidence type="ECO:0000256" key="3">
    <source>
        <dbReference type="ARBA" id="ARBA00010040"/>
    </source>
</evidence>
<dbReference type="SUPFAM" id="SSF53474">
    <property type="entry name" value="alpha/beta-Hydrolases"/>
    <property type="match status" value="1"/>
</dbReference>
<feature type="non-terminal residue" evidence="11">
    <location>
        <position position="706"/>
    </location>
</feature>
<keyword evidence="6" id="KW-0963">Cytoplasm</keyword>
<feature type="non-terminal residue" evidence="11">
    <location>
        <position position="1"/>
    </location>
</feature>
<dbReference type="EMBL" id="VXAI01000096">
    <property type="protein sequence ID" value="NXJ64690.1"/>
    <property type="molecule type" value="Genomic_DNA"/>
</dbReference>
<dbReference type="Pfam" id="PF00326">
    <property type="entry name" value="Peptidase_S9"/>
    <property type="match status" value="1"/>
</dbReference>
<dbReference type="Proteomes" id="UP000545435">
    <property type="component" value="Unassembled WGS sequence"/>
</dbReference>
<evidence type="ECO:0000259" key="9">
    <source>
        <dbReference type="Pfam" id="PF00326"/>
    </source>
</evidence>
<evidence type="ECO:0000256" key="7">
    <source>
        <dbReference type="ARBA" id="ARBA00022801"/>
    </source>
</evidence>
<dbReference type="InterPro" id="IPR001375">
    <property type="entry name" value="Peptidase_S9_cat"/>
</dbReference>
<comment type="subunit">
    <text evidence="4">Homotetramer.</text>
</comment>
<organism evidence="11 12">
    <name type="scientific">Rostratula benghalensis</name>
    <name type="common">greater painted-snipe</name>
    <dbReference type="NCBI Taxonomy" id="118793"/>
    <lineage>
        <taxon>Eukaryota</taxon>
        <taxon>Metazoa</taxon>
        <taxon>Chordata</taxon>
        <taxon>Craniata</taxon>
        <taxon>Vertebrata</taxon>
        <taxon>Euteleostomi</taxon>
        <taxon>Archelosauria</taxon>
        <taxon>Archosauria</taxon>
        <taxon>Dinosauria</taxon>
        <taxon>Saurischia</taxon>
        <taxon>Theropoda</taxon>
        <taxon>Coelurosauria</taxon>
        <taxon>Aves</taxon>
        <taxon>Neognathae</taxon>
        <taxon>Neoaves</taxon>
        <taxon>Charadriiformes</taxon>
        <taxon>Rostratulidae</taxon>
        <taxon>Rostratula</taxon>
    </lineage>
</organism>
<evidence type="ECO:0000256" key="2">
    <source>
        <dbReference type="ARBA" id="ARBA00004496"/>
    </source>
</evidence>
<dbReference type="PANTHER" id="PTHR42776:SF4">
    <property type="entry name" value="ACYLAMINO-ACID-RELEASING ENZYME"/>
    <property type="match status" value="1"/>
</dbReference>
<dbReference type="InterPro" id="IPR045550">
    <property type="entry name" value="AARE_N"/>
</dbReference>
<dbReference type="SUPFAM" id="SSF82171">
    <property type="entry name" value="DPP6 N-terminal domain-like"/>
    <property type="match status" value="1"/>
</dbReference>
<dbReference type="Gene3D" id="3.40.50.1820">
    <property type="entry name" value="alpha/beta hydrolase"/>
    <property type="match status" value="1"/>
</dbReference>
<gene>
    <name evidence="11" type="primary">Apeh_1</name>
    <name evidence="11" type="ORF">ROSBEN_R06221</name>
</gene>